<comment type="similarity">
    <text evidence="2">Belongs to the asparagine synthetase family.</text>
</comment>
<dbReference type="PANTHER" id="PTHR43284:SF1">
    <property type="entry name" value="ASPARAGINE SYNTHETASE"/>
    <property type="match status" value="1"/>
</dbReference>
<dbReference type="InterPro" id="IPR051786">
    <property type="entry name" value="ASN_synthetase/amidase"/>
</dbReference>
<dbReference type="GO" id="GO:0006529">
    <property type="term" value="P:asparagine biosynthetic process"/>
    <property type="evidence" value="ECO:0007669"/>
    <property type="project" value="UniProtKB-KW"/>
</dbReference>
<feature type="site" description="Important for beta-aspartyl-AMP intermediate formation" evidence="11">
    <location>
        <position position="387"/>
    </location>
</feature>
<evidence type="ECO:0000313" key="14">
    <source>
        <dbReference type="Proteomes" id="UP000051835"/>
    </source>
</evidence>
<dbReference type="CDD" id="cd00712">
    <property type="entry name" value="AsnB"/>
    <property type="match status" value="1"/>
</dbReference>
<keyword evidence="9" id="KW-0028">Amino-acid biosynthesis</keyword>
<feature type="binding site" evidence="10">
    <location>
        <position position="125"/>
    </location>
    <ligand>
        <name>L-glutamine</name>
        <dbReference type="ChEBI" id="CHEBI:58359"/>
    </ligand>
</feature>
<accession>A0A0R1R887</accession>
<dbReference type="GO" id="GO:0005524">
    <property type="term" value="F:ATP binding"/>
    <property type="evidence" value="ECO:0007669"/>
    <property type="project" value="UniProtKB-KW"/>
</dbReference>
<dbReference type="InterPro" id="IPR001962">
    <property type="entry name" value="Asn_synthase"/>
</dbReference>
<comment type="caution">
    <text evidence="13">The sequence shown here is derived from an EMBL/GenBank/DDBJ whole genome shotgun (WGS) entry which is preliminary data.</text>
</comment>
<evidence type="ECO:0000256" key="8">
    <source>
        <dbReference type="ARBA" id="ARBA00048741"/>
    </source>
</evidence>
<evidence type="ECO:0000256" key="4">
    <source>
        <dbReference type="ARBA" id="ARBA00022741"/>
    </source>
</evidence>
<reference evidence="13 14" key="1">
    <citation type="journal article" date="2015" name="Genome Announc.">
        <title>Expanding the biotechnology potential of lactobacilli through comparative genomics of 213 strains and associated genera.</title>
        <authorList>
            <person name="Sun Z."/>
            <person name="Harris H.M."/>
            <person name="McCann A."/>
            <person name="Guo C."/>
            <person name="Argimon S."/>
            <person name="Zhang W."/>
            <person name="Yang X."/>
            <person name="Jeffery I.B."/>
            <person name="Cooney J.C."/>
            <person name="Kagawa T.F."/>
            <person name="Liu W."/>
            <person name="Song Y."/>
            <person name="Salvetti E."/>
            <person name="Wrobel A."/>
            <person name="Rasinkangas P."/>
            <person name="Parkhill J."/>
            <person name="Rea M.C."/>
            <person name="O'Sullivan O."/>
            <person name="Ritari J."/>
            <person name="Douillard F.P."/>
            <person name="Paul Ross R."/>
            <person name="Yang R."/>
            <person name="Briner A.E."/>
            <person name="Felis G.E."/>
            <person name="de Vos W.M."/>
            <person name="Barrangou R."/>
            <person name="Klaenhammer T.R."/>
            <person name="Caufield P.W."/>
            <person name="Cui Y."/>
            <person name="Zhang H."/>
            <person name="O'Toole P.W."/>
        </authorList>
    </citation>
    <scope>NUCLEOTIDE SEQUENCE [LARGE SCALE GENOMIC DNA]</scope>
    <source>
        <strain evidence="13 14">DSM 15429</strain>
    </source>
</reference>
<feature type="binding site" evidence="10">
    <location>
        <begin position="385"/>
        <end position="386"/>
    </location>
    <ligand>
        <name>ATP</name>
        <dbReference type="ChEBI" id="CHEBI:30616"/>
    </ligand>
</feature>
<dbReference type="Gene3D" id="3.60.20.10">
    <property type="entry name" value="Glutamine Phosphoribosylpyrophosphate, subunit 1, domain 1"/>
    <property type="match status" value="1"/>
</dbReference>
<dbReference type="Gene3D" id="3.40.50.620">
    <property type="entry name" value="HUPs"/>
    <property type="match status" value="1"/>
</dbReference>
<evidence type="ECO:0000256" key="6">
    <source>
        <dbReference type="ARBA" id="ARBA00022888"/>
    </source>
</evidence>
<evidence type="ECO:0000256" key="5">
    <source>
        <dbReference type="ARBA" id="ARBA00022840"/>
    </source>
</evidence>
<dbReference type="PIRSF" id="PIRSF001589">
    <property type="entry name" value="Asn_synthetase_glu-h"/>
    <property type="match status" value="1"/>
</dbReference>
<dbReference type="SUPFAM" id="SSF52402">
    <property type="entry name" value="Adenine nucleotide alpha hydrolases-like"/>
    <property type="match status" value="1"/>
</dbReference>
<dbReference type="InterPro" id="IPR014729">
    <property type="entry name" value="Rossmann-like_a/b/a_fold"/>
</dbReference>
<dbReference type="InterPro" id="IPR017932">
    <property type="entry name" value="GATase_2_dom"/>
</dbReference>
<dbReference type="PANTHER" id="PTHR43284">
    <property type="entry name" value="ASPARAGINE SYNTHETASE (GLUTAMINE-HYDROLYZING)"/>
    <property type="match status" value="1"/>
</dbReference>
<dbReference type="GO" id="GO:0004066">
    <property type="term" value="F:asparagine synthase (glutamine-hydrolyzing) activity"/>
    <property type="evidence" value="ECO:0007669"/>
    <property type="project" value="UniProtKB-EC"/>
</dbReference>
<evidence type="ECO:0000256" key="2">
    <source>
        <dbReference type="ARBA" id="ARBA00005752"/>
    </source>
</evidence>
<keyword evidence="5 10" id="KW-0067">ATP-binding</keyword>
<name>A0A0R1R887_9LACO</name>
<dbReference type="Pfam" id="PF13537">
    <property type="entry name" value="GATase_7"/>
    <property type="match status" value="1"/>
</dbReference>
<comment type="pathway">
    <text evidence="1">Amino-acid biosynthesis; L-asparagine biosynthesis; L-asparagine from L-aspartate (L-Gln route): step 1/1.</text>
</comment>
<dbReference type="InterPro" id="IPR033738">
    <property type="entry name" value="AsnB_N"/>
</dbReference>
<gene>
    <name evidence="13" type="ORF">FD37_GL002054</name>
</gene>
<evidence type="ECO:0000256" key="3">
    <source>
        <dbReference type="ARBA" id="ARBA00012737"/>
    </source>
</evidence>
<dbReference type="NCBIfam" id="TIGR01536">
    <property type="entry name" value="asn_synth_AEB"/>
    <property type="match status" value="1"/>
</dbReference>
<dbReference type="Pfam" id="PF00733">
    <property type="entry name" value="Asn_synthase"/>
    <property type="match status" value="1"/>
</dbReference>
<evidence type="ECO:0000256" key="10">
    <source>
        <dbReference type="PIRSR" id="PIRSR001589-2"/>
    </source>
</evidence>
<comment type="catalytic activity">
    <reaction evidence="8">
        <text>L-aspartate + L-glutamine + ATP + H2O = L-asparagine + L-glutamate + AMP + diphosphate + H(+)</text>
        <dbReference type="Rhea" id="RHEA:12228"/>
        <dbReference type="ChEBI" id="CHEBI:15377"/>
        <dbReference type="ChEBI" id="CHEBI:15378"/>
        <dbReference type="ChEBI" id="CHEBI:29985"/>
        <dbReference type="ChEBI" id="CHEBI:29991"/>
        <dbReference type="ChEBI" id="CHEBI:30616"/>
        <dbReference type="ChEBI" id="CHEBI:33019"/>
        <dbReference type="ChEBI" id="CHEBI:58048"/>
        <dbReference type="ChEBI" id="CHEBI:58359"/>
        <dbReference type="ChEBI" id="CHEBI:456215"/>
        <dbReference type="EC" id="6.3.5.4"/>
    </reaction>
</comment>
<evidence type="ECO:0000256" key="1">
    <source>
        <dbReference type="ARBA" id="ARBA00005187"/>
    </source>
</evidence>
<dbReference type="SUPFAM" id="SSF56235">
    <property type="entry name" value="N-terminal nucleophile aminohydrolases (Ntn hydrolases)"/>
    <property type="match status" value="1"/>
</dbReference>
<dbReference type="InterPro" id="IPR006426">
    <property type="entry name" value="Asn_synth_AEB"/>
</dbReference>
<sequence length="654" mass="76009">MMGVVFCGFSADNNETTKERIKFKGDTHMCGFVGYVNQKDVPAHTINDMADRIKHRGPDDEAYFSDDQAVMGFRRLSIIDLAHGKQPMYNRDQTKVLTFNGEIYNYQEIRADLQKLGYEFKTDVDSEVLIHGYDAWGPKLLDRLRGMYAFVIYDKVKNEVFGARDHFGIKPLYYYDDGDTFLWGSEIKAFLEHPNFKKEFNEELLPIHLSFEFIPSRDTMFKHVYKVLPGQYFLHRNGKTETHRYFKFNYDHIDNSQTVEEDAQKIRGIVDESVKAHMIADVEVGSFLSSGIDSSYVLNEASKLKPIQSFSLGFKNSKYSELSWSTEFAKEIKQKNTPLYMTGDDYFDILPTIMYYMDEPLSNPSAMQLYYLSKGTRQSVKVALSGEGADEFFGGYNTYLEAIPFERYQKYVPKPIRKGLGAIAEHLPRFHGRRFLVRGAEPLSERYYRVNYVFDYYDRNKILKHPELNQDAGAYTQHLFDDVKGLDEMTQMQYFDINTWLPYDILHKADRMSMANSLEVRTPLVDKEVAKFAATMPVKTRIHADETKVSLRTAAEAELPERVAKKEKMGFPSPIATWIKEEPYKSRIIEAFNSDVAKKFFNTDALMEILHEHINGKSSMQKIFTIYTFILWYEVYFPEDTTAKTVDLVHRTQI</sequence>
<dbReference type="InterPro" id="IPR029055">
    <property type="entry name" value="Ntn_hydrolases_N"/>
</dbReference>
<dbReference type="AlphaFoldDB" id="A0A0R1R887"/>
<feature type="domain" description="Glutamine amidotransferase type-2" evidence="12">
    <location>
        <begin position="30"/>
        <end position="238"/>
    </location>
</feature>
<protein>
    <recommendedName>
        <fullName evidence="3">asparagine synthase (glutamine-hydrolyzing)</fullName>
        <ecNumber evidence="3">6.3.5.4</ecNumber>
    </recommendedName>
</protein>
<evidence type="ECO:0000313" key="13">
    <source>
        <dbReference type="EMBL" id="KRL50389.1"/>
    </source>
</evidence>
<evidence type="ECO:0000256" key="11">
    <source>
        <dbReference type="PIRSR" id="PIRSR001589-3"/>
    </source>
</evidence>
<keyword evidence="6 9" id="KW-0061">Asparagine biosynthesis</keyword>
<evidence type="ECO:0000256" key="9">
    <source>
        <dbReference type="PIRSR" id="PIRSR001589-1"/>
    </source>
</evidence>
<proteinExistence type="inferred from homology"/>
<dbReference type="PROSITE" id="PS51278">
    <property type="entry name" value="GATASE_TYPE_2"/>
    <property type="match status" value="1"/>
</dbReference>
<evidence type="ECO:0000259" key="12">
    <source>
        <dbReference type="PROSITE" id="PS51278"/>
    </source>
</evidence>
<organism evidence="13 14">
    <name type="scientific">Levilactobacillus spicheri DSM 15429</name>
    <dbReference type="NCBI Taxonomy" id="1423805"/>
    <lineage>
        <taxon>Bacteria</taxon>
        <taxon>Bacillati</taxon>
        <taxon>Bacillota</taxon>
        <taxon>Bacilli</taxon>
        <taxon>Lactobacillales</taxon>
        <taxon>Lactobacillaceae</taxon>
        <taxon>Levilactobacillus</taxon>
    </lineage>
</organism>
<feature type="active site" description="For GATase activity" evidence="9">
    <location>
        <position position="30"/>
    </location>
</feature>
<keyword evidence="7 9" id="KW-0315">Glutamine amidotransferase</keyword>
<dbReference type="EC" id="6.3.5.4" evidence="3"/>
<evidence type="ECO:0000256" key="7">
    <source>
        <dbReference type="ARBA" id="ARBA00022962"/>
    </source>
</evidence>
<dbReference type="Proteomes" id="UP000051835">
    <property type="component" value="Unassembled WGS sequence"/>
</dbReference>
<dbReference type="GO" id="GO:0005829">
    <property type="term" value="C:cytosol"/>
    <property type="evidence" value="ECO:0007669"/>
    <property type="project" value="TreeGrafter"/>
</dbReference>
<dbReference type="EMBL" id="AZFC01000002">
    <property type="protein sequence ID" value="KRL50389.1"/>
    <property type="molecule type" value="Genomic_DNA"/>
</dbReference>
<keyword evidence="4 10" id="KW-0547">Nucleotide-binding</keyword>
<dbReference type="PATRIC" id="fig|1423805.4.peg.2105"/>
<dbReference type="CDD" id="cd01991">
    <property type="entry name" value="Asn_synthase_B_C"/>
    <property type="match status" value="1"/>
</dbReference>